<evidence type="ECO:0000313" key="3">
    <source>
        <dbReference type="Proteomes" id="UP001304895"/>
    </source>
</evidence>
<dbReference type="PANTHER" id="PTHR16220">
    <property type="entry name" value="WD REPEAT PROTEIN 8-RELATED"/>
    <property type="match status" value="1"/>
</dbReference>
<dbReference type="EMBL" id="MU853402">
    <property type="protein sequence ID" value="KAK4137148.1"/>
    <property type="molecule type" value="Genomic_DNA"/>
</dbReference>
<name>A0AAN6UQ47_9PEZI</name>
<dbReference type="AlphaFoldDB" id="A0AAN6UQ47"/>
<dbReference type="Gene3D" id="2.130.10.10">
    <property type="entry name" value="YVTN repeat-like/Quinoprotein amine dehydrogenase"/>
    <property type="match status" value="2"/>
</dbReference>
<dbReference type="Proteomes" id="UP001304895">
    <property type="component" value="Unassembled WGS sequence"/>
</dbReference>
<comment type="caution">
    <text evidence="2">The sequence shown here is derived from an EMBL/GenBank/DDBJ whole genome shotgun (WGS) entry which is preliminary data.</text>
</comment>
<evidence type="ECO:0000256" key="1">
    <source>
        <dbReference type="SAM" id="MobiDB-lite"/>
    </source>
</evidence>
<evidence type="ECO:0000313" key="2">
    <source>
        <dbReference type="EMBL" id="KAK4137148.1"/>
    </source>
</evidence>
<sequence length="521" mass="56781">MQFSIPLKSSIHSLPSPDGRYVATLFLSVVNVRAVCGLSIANVIKLGDFAGPVLHFQWSPSSRLLLIADAERVRVVSAVDDRFQATVRNHVAAGTKPAYVGFGASDAEICVVSPFGLKFAVFDLASSTATEMANPKVFSPSSACRCFSFRPGTRHLALLTRIAGKDMVSIHSSPARALQRSWAPDTVDAQGLAWSPDGRWLVVWDSASQGHRMIFYTSDGHVFKTWTGPANPLPEDKDYALGAGVKSIQFSGDSRHLAIGDCSRSVCIISMASVTETMRLRHPKTLVPRETLQVWQEQISVSQAGPDLHTFLRATQAISPAPALRDNSEPVSGCASITFDSSSTLVATRLDDSPSTIWIWDVQATELRAVLLFHGNVATLSWHPRIPETLLVKCEGDQYNGLVFVWDPLSEGPRPVNFCQRLPGAKAGGKPRALWLGIDSSSSPSIFFSDAQNYVLACIGEADQGPPPWGGLQRLQPRFPAERREEPPLELVPAAVARPDAPEIDEEDDYSDLEDTFVHKR</sequence>
<organism evidence="2 3">
    <name type="scientific">Trichocladium antarcticum</name>
    <dbReference type="NCBI Taxonomy" id="1450529"/>
    <lineage>
        <taxon>Eukaryota</taxon>
        <taxon>Fungi</taxon>
        <taxon>Dikarya</taxon>
        <taxon>Ascomycota</taxon>
        <taxon>Pezizomycotina</taxon>
        <taxon>Sordariomycetes</taxon>
        <taxon>Sordariomycetidae</taxon>
        <taxon>Sordariales</taxon>
        <taxon>Chaetomiaceae</taxon>
        <taxon>Trichocladium</taxon>
    </lineage>
</organism>
<dbReference type="GO" id="GO:1990811">
    <property type="term" value="C:MWP complex"/>
    <property type="evidence" value="ECO:0007669"/>
    <property type="project" value="TreeGrafter"/>
</dbReference>
<reference evidence="2" key="1">
    <citation type="journal article" date="2023" name="Mol. Phylogenet. Evol.">
        <title>Genome-scale phylogeny and comparative genomics of the fungal order Sordariales.</title>
        <authorList>
            <person name="Hensen N."/>
            <person name="Bonometti L."/>
            <person name="Westerberg I."/>
            <person name="Brannstrom I.O."/>
            <person name="Guillou S."/>
            <person name="Cros-Aarteil S."/>
            <person name="Calhoun S."/>
            <person name="Haridas S."/>
            <person name="Kuo A."/>
            <person name="Mondo S."/>
            <person name="Pangilinan J."/>
            <person name="Riley R."/>
            <person name="LaButti K."/>
            <person name="Andreopoulos B."/>
            <person name="Lipzen A."/>
            <person name="Chen C."/>
            <person name="Yan M."/>
            <person name="Daum C."/>
            <person name="Ng V."/>
            <person name="Clum A."/>
            <person name="Steindorff A."/>
            <person name="Ohm R.A."/>
            <person name="Martin F."/>
            <person name="Silar P."/>
            <person name="Natvig D.O."/>
            <person name="Lalanne C."/>
            <person name="Gautier V."/>
            <person name="Ament-Velasquez S.L."/>
            <person name="Kruys A."/>
            <person name="Hutchinson M.I."/>
            <person name="Powell A.J."/>
            <person name="Barry K."/>
            <person name="Miller A.N."/>
            <person name="Grigoriev I.V."/>
            <person name="Debuchy R."/>
            <person name="Gladieux P."/>
            <person name="Hiltunen Thoren M."/>
            <person name="Johannesson H."/>
        </authorList>
    </citation>
    <scope>NUCLEOTIDE SEQUENCE</scope>
    <source>
        <strain evidence="2">CBS 123565</strain>
    </source>
</reference>
<gene>
    <name evidence="2" type="ORF">BT67DRAFT_447039</name>
</gene>
<feature type="region of interest" description="Disordered" evidence="1">
    <location>
        <begin position="467"/>
        <end position="521"/>
    </location>
</feature>
<proteinExistence type="predicted"/>
<keyword evidence="3" id="KW-1185">Reference proteome</keyword>
<accession>A0AAN6UQ47</accession>
<dbReference type="SUPFAM" id="SSF82171">
    <property type="entry name" value="DPP6 N-terminal domain-like"/>
    <property type="match status" value="1"/>
</dbReference>
<protein>
    <submittedName>
        <fullName evidence="2">WD40 repeat-like protein</fullName>
    </submittedName>
</protein>
<dbReference type="InterPro" id="IPR052778">
    <property type="entry name" value="Centrosome-WD_assoc"/>
</dbReference>
<dbReference type="GO" id="GO:0005815">
    <property type="term" value="C:microtubule organizing center"/>
    <property type="evidence" value="ECO:0007669"/>
    <property type="project" value="TreeGrafter"/>
</dbReference>
<dbReference type="PANTHER" id="PTHR16220:SF0">
    <property type="entry name" value="WD REPEAT-CONTAINING PROTEIN WRAP73"/>
    <property type="match status" value="1"/>
</dbReference>
<reference evidence="2" key="2">
    <citation type="submission" date="2023-05" db="EMBL/GenBank/DDBJ databases">
        <authorList>
            <consortium name="Lawrence Berkeley National Laboratory"/>
            <person name="Steindorff A."/>
            <person name="Hensen N."/>
            <person name="Bonometti L."/>
            <person name="Westerberg I."/>
            <person name="Brannstrom I.O."/>
            <person name="Guillou S."/>
            <person name="Cros-Aarteil S."/>
            <person name="Calhoun S."/>
            <person name="Haridas S."/>
            <person name="Kuo A."/>
            <person name="Mondo S."/>
            <person name="Pangilinan J."/>
            <person name="Riley R."/>
            <person name="Labutti K."/>
            <person name="Andreopoulos B."/>
            <person name="Lipzen A."/>
            <person name="Chen C."/>
            <person name="Yanf M."/>
            <person name="Daum C."/>
            <person name="Ng V."/>
            <person name="Clum A."/>
            <person name="Ohm R."/>
            <person name="Martin F."/>
            <person name="Silar P."/>
            <person name="Natvig D."/>
            <person name="Lalanne C."/>
            <person name="Gautier V."/>
            <person name="Ament-Velasquez S.L."/>
            <person name="Kruys A."/>
            <person name="Hutchinson M.I."/>
            <person name="Powell A.J."/>
            <person name="Barry K."/>
            <person name="Miller A.N."/>
            <person name="Grigoriev I.V."/>
            <person name="Debuchy R."/>
            <person name="Gladieux P."/>
            <person name="Thoren M.H."/>
            <person name="Johannesson H."/>
        </authorList>
    </citation>
    <scope>NUCLEOTIDE SEQUENCE</scope>
    <source>
        <strain evidence="2">CBS 123565</strain>
    </source>
</reference>
<dbReference type="InterPro" id="IPR015943">
    <property type="entry name" value="WD40/YVTN_repeat-like_dom_sf"/>
</dbReference>
<dbReference type="GO" id="GO:1990810">
    <property type="term" value="P:microtubule anchoring at mitotic spindle pole body"/>
    <property type="evidence" value="ECO:0007669"/>
    <property type="project" value="TreeGrafter"/>
</dbReference>
<feature type="compositionally biased region" description="Low complexity" evidence="1">
    <location>
        <begin position="489"/>
        <end position="499"/>
    </location>
</feature>
<feature type="compositionally biased region" description="Acidic residues" evidence="1">
    <location>
        <begin position="502"/>
        <end position="515"/>
    </location>
</feature>